<evidence type="ECO:0000313" key="10">
    <source>
        <dbReference type="Proteomes" id="UP001174909"/>
    </source>
</evidence>
<accession>A0AA35SPY1</accession>
<feature type="region of interest" description="Disordered" evidence="7">
    <location>
        <begin position="234"/>
        <end position="332"/>
    </location>
</feature>
<evidence type="ECO:0000259" key="8">
    <source>
        <dbReference type="PROSITE" id="PS51203"/>
    </source>
</evidence>
<dbReference type="AlphaFoldDB" id="A0AA35SPY1"/>
<feature type="compositionally biased region" description="Basic and acidic residues" evidence="7">
    <location>
        <begin position="244"/>
        <end position="260"/>
    </location>
</feature>
<feature type="coiled-coil region" evidence="6">
    <location>
        <begin position="436"/>
        <end position="463"/>
    </location>
</feature>
<sequence>MTFRPDRDKLNAHFEGYRLGRRTLTCVTQSFAEDVSVARLKGDDLGYQHVRAFTLHNHLATDPWDGDSVYWCTSNGAILRGRYFGSQGVKVNTVFQFPAREGLLSPSHQSFRAVHNLSPLSLYHWSQLVSQPPAHPPRGAGGDDPSDENEELWKLLEELKLPEEEPFSILSASYSETEHQLNLVTMTLQSAHSASTNGNEEPSESKPPIATYNWYRAISISIRLRLNHAAVKARKRSHQLAATEKVEETEKEGETEKSDSEQLTEEIQTAEGEDKIFTGLGFEGKREEGEKMEMEKMEGEKEGEREKREDGEGEEGRGGGEGEERGVQKSHSISGVRQKVTWLYTVPLPEDVSKRDIHCEIHRREIVVGLSDGTTFLRGVLFAPISPDCSTWTVEKHTLEVSLEKEREGEWERLLTGEADDEGERSAIPLRGPVAEQLSSEELEKLRKRIEMATNEGSLAEAAANHHSLVQGMFYEECDINDEDATFYIFTATTTPEPQRVPLAGRQFLFSSPSLPQAPPLVCLKHDVDAVLWQPETPPTSDSSDTPLITWKHVGTFNALAYVQAARQDKKFTVCPPNMKFAALCDCSHHVFVYLQPREGVKGNSAAQYVTTLKSQEDILGLGATDCGLLFVLKEHELHVIVVQS</sequence>
<gene>
    <name evidence="9" type="ORF">GBAR_LOCUS18411</name>
</gene>
<keyword evidence="4" id="KW-0963">Cytoplasm</keyword>
<keyword evidence="10" id="KW-1185">Reference proteome</keyword>
<keyword evidence="5" id="KW-0539">Nucleus</keyword>
<evidence type="ECO:0000256" key="2">
    <source>
        <dbReference type="ARBA" id="ARBA00004496"/>
    </source>
</evidence>
<organism evidence="9 10">
    <name type="scientific">Geodia barretti</name>
    <name type="common">Barrett's horny sponge</name>
    <dbReference type="NCBI Taxonomy" id="519541"/>
    <lineage>
        <taxon>Eukaryota</taxon>
        <taxon>Metazoa</taxon>
        <taxon>Porifera</taxon>
        <taxon>Demospongiae</taxon>
        <taxon>Heteroscleromorpha</taxon>
        <taxon>Tetractinellida</taxon>
        <taxon>Astrophorina</taxon>
        <taxon>Geodiidae</taxon>
        <taxon>Geodia</taxon>
    </lineage>
</organism>
<keyword evidence="6" id="KW-0175">Coiled coil</keyword>
<comment type="caution">
    <text evidence="9">The sequence shown here is derived from an EMBL/GenBank/DDBJ whole genome shotgun (WGS) entry which is preliminary data.</text>
</comment>
<dbReference type="PANTHER" id="PTHR21664">
    <property type="entry name" value="CHRONIC MYELOGENOUS LEUKEMIA TUMOR ANTIGEN 66"/>
    <property type="match status" value="1"/>
</dbReference>
<dbReference type="PANTHER" id="PTHR21664:SF1">
    <property type="entry name" value="NUDC DOMAIN-CONTAINING PROTEIN 1"/>
    <property type="match status" value="1"/>
</dbReference>
<dbReference type="CDD" id="cd06467">
    <property type="entry name" value="p23_NUDC_like"/>
    <property type="match status" value="1"/>
</dbReference>
<evidence type="ECO:0000256" key="5">
    <source>
        <dbReference type="ARBA" id="ARBA00023242"/>
    </source>
</evidence>
<proteinExistence type="predicted"/>
<dbReference type="EMBL" id="CASHTH010002610">
    <property type="protein sequence ID" value="CAI8032571.1"/>
    <property type="molecule type" value="Genomic_DNA"/>
</dbReference>
<dbReference type="SUPFAM" id="SSF49764">
    <property type="entry name" value="HSP20-like chaperones"/>
    <property type="match status" value="1"/>
</dbReference>
<protein>
    <recommendedName>
        <fullName evidence="3">NudC domain-containing protein 1</fullName>
    </recommendedName>
</protein>
<dbReference type="Pfam" id="PF04969">
    <property type="entry name" value="CS"/>
    <property type="match status" value="1"/>
</dbReference>
<dbReference type="InterPro" id="IPR037895">
    <property type="entry name" value="NUDCD1"/>
</dbReference>
<comment type="subcellular location">
    <subcellularLocation>
        <location evidence="2">Cytoplasm</location>
    </subcellularLocation>
    <subcellularLocation>
        <location evidence="1">Nucleus</location>
    </subcellularLocation>
</comment>
<dbReference type="InterPro" id="IPR008978">
    <property type="entry name" value="HSP20-like_chaperone"/>
</dbReference>
<evidence type="ECO:0000256" key="6">
    <source>
        <dbReference type="SAM" id="Coils"/>
    </source>
</evidence>
<evidence type="ECO:0000256" key="1">
    <source>
        <dbReference type="ARBA" id="ARBA00004123"/>
    </source>
</evidence>
<evidence type="ECO:0000256" key="7">
    <source>
        <dbReference type="SAM" id="MobiDB-lite"/>
    </source>
</evidence>
<name>A0AA35SPY1_GEOBA</name>
<dbReference type="GO" id="GO:0005634">
    <property type="term" value="C:nucleus"/>
    <property type="evidence" value="ECO:0007669"/>
    <property type="project" value="UniProtKB-SubCell"/>
</dbReference>
<dbReference type="Gene3D" id="2.60.40.790">
    <property type="match status" value="1"/>
</dbReference>
<dbReference type="Proteomes" id="UP001174909">
    <property type="component" value="Unassembled WGS sequence"/>
</dbReference>
<dbReference type="InterPro" id="IPR007052">
    <property type="entry name" value="CS_dom"/>
</dbReference>
<dbReference type="GO" id="GO:0005737">
    <property type="term" value="C:cytoplasm"/>
    <property type="evidence" value="ECO:0007669"/>
    <property type="project" value="UniProtKB-SubCell"/>
</dbReference>
<evidence type="ECO:0000313" key="9">
    <source>
        <dbReference type="EMBL" id="CAI8032571.1"/>
    </source>
</evidence>
<feature type="domain" description="CS" evidence="8">
    <location>
        <begin position="326"/>
        <end position="415"/>
    </location>
</feature>
<evidence type="ECO:0000256" key="3">
    <source>
        <dbReference type="ARBA" id="ARBA00018915"/>
    </source>
</evidence>
<dbReference type="PROSITE" id="PS51203">
    <property type="entry name" value="CS"/>
    <property type="match status" value="1"/>
</dbReference>
<reference evidence="9" key="1">
    <citation type="submission" date="2023-03" db="EMBL/GenBank/DDBJ databases">
        <authorList>
            <person name="Steffen K."/>
            <person name="Cardenas P."/>
        </authorList>
    </citation>
    <scope>NUCLEOTIDE SEQUENCE</scope>
</reference>
<feature type="compositionally biased region" description="Basic and acidic residues" evidence="7">
    <location>
        <begin position="283"/>
        <end position="327"/>
    </location>
</feature>
<evidence type="ECO:0000256" key="4">
    <source>
        <dbReference type="ARBA" id="ARBA00022490"/>
    </source>
</evidence>